<sequence length="133" mass="15066">MMFTTKTEYGMRAMLALLKADEKNPLSLAQIAKEEHISQPYLERLFKQLKTDGLVKSAKGSSGGYYLARKPQDINMFEIVEALEGPLSVFYCMSEGARKMVCTPTRCLTKNVWHELQANIIKTLRKFTLADLA</sequence>
<dbReference type="AlphaFoldDB" id="A0A1G1YKS5"/>
<evidence type="ECO:0008006" key="4">
    <source>
        <dbReference type="Google" id="ProtNLM"/>
    </source>
</evidence>
<dbReference type="Pfam" id="PF02082">
    <property type="entry name" value="Rrf2"/>
    <property type="match status" value="1"/>
</dbReference>
<dbReference type="InterPro" id="IPR011991">
    <property type="entry name" value="ArsR-like_HTH"/>
</dbReference>
<dbReference type="PANTHER" id="PTHR33221">
    <property type="entry name" value="WINGED HELIX-TURN-HELIX TRANSCRIPTIONAL REGULATOR, RRF2 FAMILY"/>
    <property type="match status" value="1"/>
</dbReference>
<dbReference type="PROSITE" id="PS01332">
    <property type="entry name" value="HTH_RRF2_1"/>
    <property type="match status" value="1"/>
</dbReference>
<dbReference type="InterPro" id="IPR036388">
    <property type="entry name" value="WH-like_DNA-bd_sf"/>
</dbReference>
<dbReference type="NCBIfam" id="TIGR00738">
    <property type="entry name" value="rrf2_super"/>
    <property type="match status" value="1"/>
</dbReference>
<evidence type="ECO:0000256" key="1">
    <source>
        <dbReference type="ARBA" id="ARBA00023125"/>
    </source>
</evidence>
<dbReference type="GO" id="GO:0003700">
    <property type="term" value="F:DNA-binding transcription factor activity"/>
    <property type="evidence" value="ECO:0007669"/>
    <property type="project" value="TreeGrafter"/>
</dbReference>
<organism evidence="2 3">
    <name type="scientific">Candidatus Buchananbacteria bacterium RIFCSPLOWO2_01_FULL_39_33</name>
    <dbReference type="NCBI Taxonomy" id="1797543"/>
    <lineage>
        <taxon>Bacteria</taxon>
        <taxon>Candidatus Buchananiibacteriota</taxon>
    </lineage>
</organism>
<gene>
    <name evidence="2" type="ORF">A3A02_04435</name>
</gene>
<protein>
    <recommendedName>
        <fullName evidence="4">Rrf2 family transcriptional regulator</fullName>
    </recommendedName>
</protein>
<comment type="caution">
    <text evidence="2">The sequence shown here is derived from an EMBL/GenBank/DDBJ whole genome shotgun (WGS) entry which is preliminary data.</text>
</comment>
<dbReference type="InterPro" id="IPR030489">
    <property type="entry name" value="TR_Rrf2-type_CS"/>
</dbReference>
<dbReference type="PANTHER" id="PTHR33221:SF5">
    <property type="entry name" value="HTH-TYPE TRANSCRIPTIONAL REGULATOR ISCR"/>
    <property type="match status" value="1"/>
</dbReference>
<dbReference type="GO" id="GO:0005829">
    <property type="term" value="C:cytosol"/>
    <property type="evidence" value="ECO:0007669"/>
    <property type="project" value="TreeGrafter"/>
</dbReference>
<name>A0A1G1YKS5_9BACT</name>
<dbReference type="Gene3D" id="1.10.10.10">
    <property type="entry name" value="Winged helix-like DNA-binding domain superfamily/Winged helix DNA-binding domain"/>
    <property type="match status" value="1"/>
</dbReference>
<dbReference type="InterPro" id="IPR036390">
    <property type="entry name" value="WH_DNA-bd_sf"/>
</dbReference>
<evidence type="ECO:0000313" key="3">
    <source>
        <dbReference type="Proteomes" id="UP000177376"/>
    </source>
</evidence>
<dbReference type="GO" id="GO:0003677">
    <property type="term" value="F:DNA binding"/>
    <property type="evidence" value="ECO:0007669"/>
    <property type="project" value="UniProtKB-KW"/>
</dbReference>
<dbReference type="EMBL" id="MHIM01000009">
    <property type="protein sequence ID" value="OGY52958.1"/>
    <property type="molecule type" value="Genomic_DNA"/>
</dbReference>
<proteinExistence type="predicted"/>
<dbReference type="Proteomes" id="UP000177376">
    <property type="component" value="Unassembled WGS sequence"/>
</dbReference>
<dbReference type="CDD" id="cd00090">
    <property type="entry name" value="HTH_ARSR"/>
    <property type="match status" value="1"/>
</dbReference>
<dbReference type="InterPro" id="IPR000944">
    <property type="entry name" value="Tscrpt_reg_Rrf2"/>
</dbReference>
<accession>A0A1G1YKS5</accession>
<dbReference type="SUPFAM" id="SSF46785">
    <property type="entry name" value="Winged helix' DNA-binding domain"/>
    <property type="match status" value="1"/>
</dbReference>
<reference evidence="2 3" key="1">
    <citation type="journal article" date="2016" name="Nat. Commun.">
        <title>Thousands of microbial genomes shed light on interconnected biogeochemical processes in an aquifer system.</title>
        <authorList>
            <person name="Anantharaman K."/>
            <person name="Brown C.T."/>
            <person name="Hug L.A."/>
            <person name="Sharon I."/>
            <person name="Castelle C.J."/>
            <person name="Probst A.J."/>
            <person name="Thomas B.C."/>
            <person name="Singh A."/>
            <person name="Wilkins M.J."/>
            <person name="Karaoz U."/>
            <person name="Brodie E.L."/>
            <person name="Williams K.H."/>
            <person name="Hubbard S.S."/>
            <person name="Banfield J.F."/>
        </authorList>
    </citation>
    <scope>NUCLEOTIDE SEQUENCE [LARGE SCALE GENOMIC DNA]</scope>
</reference>
<keyword evidence="1" id="KW-0238">DNA-binding</keyword>
<dbReference type="PROSITE" id="PS51197">
    <property type="entry name" value="HTH_RRF2_2"/>
    <property type="match status" value="1"/>
</dbReference>
<evidence type="ECO:0000313" key="2">
    <source>
        <dbReference type="EMBL" id="OGY52958.1"/>
    </source>
</evidence>